<accession>A0A941ANE0</accession>
<reference evidence="3" key="1">
    <citation type="submission" date="2021-02" db="EMBL/GenBank/DDBJ databases">
        <title>Draft genome sequence of Microbispora sp. RL4-1S isolated from rice leaves in Thailand.</title>
        <authorList>
            <person name="Muangham S."/>
            <person name="Duangmal K."/>
        </authorList>
    </citation>
    <scope>NUCLEOTIDE SEQUENCE</scope>
    <source>
        <strain evidence="3">RL4-1S</strain>
    </source>
</reference>
<organism evidence="3 4">
    <name type="scientific">Microbispora oryzae</name>
    <dbReference type="NCBI Taxonomy" id="2806554"/>
    <lineage>
        <taxon>Bacteria</taxon>
        <taxon>Bacillati</taxon>
        <taxon>Actinomycetota</taxon>
        <taxon>Actinomycetes</taxon>
        <taxon>Streptosporangiales</taxon>
        <taxon>Streptosporangiaceae</taxon>
        <taxon>Microbispora</taxon>
    </lineage>
</organism>
<keyword evidence="2" id="KW-0560">Oxidoreductase</keyword>
<protein>
    <submittedName>
        <fullName evidence="3">SDR family oxidoreductase</fullName>
    </submittedName>
</protein>
<dbReference type="InterPro" id="IPR002347">
    <property type="entry name" value="SDR_fam"/>
</dbReference>
<keyword evidence="4" id="KW-1185">Reference proteome</keyword>
<evidence type="ECO:0000256" key="2">
    <source>
        <dbReference type="ARBA" id="ARBA00023002"/>
    </source>
</evidence>
<dbReference type="Pfam" id="PF13561">
    <property type="entry name" value="adh_short_C2"/>
    <property type="match status" value="1"/>
</dbReference>
<dbReference type="PANTHER" id="PTHR42760">
    <property type="entry name" value="SHORT-CHAIN DEHYDROGENASES/REDUCTASES FAMILY MEMBER"/>
    <property type="match status" value="1"/>
</dbReference>
<evidence type="ECO:0000313" key="4">
    <source>
        <dbReference type="Proteomes" id="UP000674234"/>
    </source>
</evidence>
<comment type="similarity">
    <text evidence="1">Belongs to the short-chain dehydrogenases/reductases (SDR) family.</text>
</comment>
<dbReference type="EMBL" id="JAFCNB010000029">
    <property type="protein sequence ID" value="MBP2708253.1"/>
    <property type="molecule type" value="Genomic_DNA"/>
</dbReference>
<dbReference type="GO" id="GO:0016616">
    <property type="term" value="F:oxidoreductase activity, acting on the CH-OH group of donors, NAD or NADP as acceptor"/>
    <property type="evidence" value="ECO:0007669"/>
    <property type="project" value="TreeGrafter"/>
</dbReference>
<dbReference type="GO" id="GO:0006633">
    <property type="term" value="P:fatty acid biosynthetic process"/>
    <property type="evidence" value="ECO:0007669"/>
    <property type="project" value="TreeGrafter"/>
</dbReference>
<dbReference type="GO" id="GO:0048038">
    <property type="term" value="F:quinone binding"/>
    <property type="evidence" value="ECO:0007669"/>
    <property type="project" value="TreeGrafter"/>
</dbReference>
<comment type="caution">
    <text evidence="3">The sequence shown here is derived from an EMBL/GenBank/DDBJ whole genome shotgun (WGS) entry which is preliminary data.</text>
</comment>
<dbReference type="InterPro" id="IPR036291">
    <property type="entry name" value="NAD(P)-bd_dom_sf"/>
</dbReference>
<dbReference type="PRINTS" id="PR00080">
    <property type="entry name" value="SDRFAMILY"/>
</dbReference>
<evidence type="ECO:0000313" key="3">
    <source>
        <dbReference type="EMBL" id="MBP2708253.1"/>
    </source>
</evidence>
<sequence length="269" mass="28126">MHGDRQSRLEVRVARSYVVTGGGQGVGRALAERLLEDEHSVVVIELDGAALAWADSHPAGSRLISVVGDAADEAVTERAADLAQDAGTFAGWVNNAAVFRDASVHTVPPHEVLGLIALNLNLAVVGCATAVRRFLSAGHGGAIVNVSSHQAQRAVRGALPYVTAKAAVEGLTRALAVDYGPFGIRVNAVALGSISTERYEAFLDGQETANAERIQNEMRLLHPLGRVGRPDEVAATVAYLLSDDASFVNGVILPVDGGRAALGRDPEET</sequence>
<dbReference type="AlphaFoldDB" id="A0A941ANE0"/>
<proteinExistence type="inferred from homology"/>
<dbReference type="CDD" id="cd05233">
    <property type="entry name" value="SDR_c"/>
    <property type="match status" value="1"/>
</dbReference>
<dbReference type="InterPro" id="IPR020904">
    <property type="entry name" value="Sc_DH/Rdtase_CS"/>
</dbReference>
<dbReference type="SUPFAM" id="SSF51735">
    <property type="entry name" value="NAD(P)-binding Rossmann-fold domains"/>
    <property type="match status" value="1"/>
</dbReference>
<dbReference type="FunFam" id="3.40.50.720:FF:000084">
    <property type="entry name" value="Short-chain dehydrogenase reductase"/>
    <property type="match status" value="1"/>
</dbReference>
<dbReference type="Gene3D" id="3.40.50.720">
    <property type="entry name" value="NAD(P)-binding Rossmann-like Domain"/>
    <property type="match status" value="1"/>
</dbReference>
<gene>
    <name evidence="3" type="ORF">JOL79_31185</name>
</gene>
<dbReference type="Proteomes" id="UP000674234">
    <property type="component" value="Unassembled WGS sequence"/>
</dbReference>
<evidence type="ECO:0000256" key="1">
    <source>
        <dbReference type="ARBA" id="ARBA00006484"/>
    </source>
</evidence>
<dbReference type="PANTHER" id="PTHR42760:SF133">
    <property type="entry name" value="3-OXOACYL-[ACYL-CARRIER-PROTEIN] REDUCTASE"/>
    <property type="match status" value="1"/>
</dbReference>
<dbReference type="PRINTS" id="PR00081">
    <property type="entry name" value="GDHRDH"/>
</dbReference>
<dbReference type="PROSITE" id="PS00061">
    <property type="entry name" value="ADH_SHORT"/>
    <property type="match status" value="1"/>
</dbReference>
<name>A0A941ANE0_9ACTN</name>